<dbReference type="Pfam" id="PF02421">
    <property type="entry name" value="FeoB_N"/>
    <property type="match status" value="1"/>
</dbReference>
<evidence type="ECO:0000313" key="2">
    <source>
        <dbReference type="EMBL" id="GAI62936.1"/>
    </source>
</evidence>
<dbReference type="GO" id="GO:0015093">
    <property type="term" value="F:ferrous iron transmembrane transporter activity"/>
    <property type="evidence" value="ECO:0007669"/>
    <property type="project" value="TreeGrafter"/>
</dbReference>
<dbReference type="InterPro" id="IPR027417">
    <property type="entry name" value="P-loop_NTPase"/>
</dbReference>
<dbReference type="SUPFAM" id="SSF52540">
    <property type="entry name" value="P-loop containing nucleoside triphosphate hydrolases"/>
    <property type="match status" value="1"/>
</dbReference>
<dbReference type="PROSITE" id="PS51711">
    <property type="entry name" value="G_FEOB"/>
    <property type="match status" value="1"/>
</dbReference>
<dbReference type="EMBL" id="BARW01000336">
    <property type="protein sequence ID" value="GAI62936.1"/>
    <property type="molecule type" value="Genomic_DNA"/>
</dbReference>
<dbReference type="Gene3D" id="3.40.50.300">
    <property type="entry name" value="P-loop containing nucleotide triphosphate hydrolases"/>
    <property type="match status" value="1"/>
</dbReference>
<dbReference type="NCBIfam" id="TIGR00231">
    <property type="entry name" value="small_GTP"/>
    <property type="match status" value="1"/>
</dbReference>
<dbReference type="AlphaFoldDB" id="X1R7C9"/>
<dbReference type="GO" id="GO:0005886">
    <property type="term" value="C:plasma membrane"/>
    <property type="evidence" value="ECO:0007669"/>
    <property type="project" value="TreeGrafter"/>
</dbReference>
<name>X1R7C9_9ZZZZ</name>
<evidence type="ECO:0000259" key="1">
    <source>
        <dbReference type="PROSITE" id="PS51711"/>
    </source>
</evidence>
<feature type="domain" description="FeoB-type G" evidence="1">
    <location>
        <begin position="1"/>
        <end position="162"/>
    </location>
</feature>
<reference evidence="2" key="1">
    <citation type="journal article" date="2014" name="Front. Microbiol.">
        <title>High frequency of phylogenetically diverse reductive dehalogenase-homologous genes in deep subseafloor sedimentary metagenomes.</title>
        <authorList>
            <person name="Kawai M."/>
            <person name="Futagami T."/>
            <person name="Toyoda A."/>
            <person name="Takaki Y."/>
            <person name="Nishi S."/>
            <person name="Hori S."/>
            <person name="Arai W."/>
            <person name="Tsubouchi T."/>
            <person name="Morono Y."/>
            <person name="Uchiyama I."/>
            <person name="Ito T."/>
            <person name="Fujiyama A."/>
            <person name="Inagaki F."/>
            <person name="Takami H."/>
        </authorList>
    </citation>
    <scope>NUCLEOTIDE SEQUENCE</scope>
    <source>
        <strain evidence="2">Expedition CK06-06</strain>
    </source>
</reference>
<gene>
    <name evidence="2" type="ORF">S12H4_01615</name>
</gene>
<dbReference type="PANTHER" id="PTHR43185:SF1">
    <property type="entry name" value="FE(2+) TRANSPORTER FEOB"/>
    <property type="match status" value="1"/>
</dbReference>
<comment type="caution">
    <text evidence="2">The sequence shown here is derived from an EMBL/GenBank/DDBJ whole genome shotgun (WGS) entry which is preliminary data.</text>
</comment>
<dbReference type="InterPro" id="IPR005225">
    <property type="entry name" value="Small_GTP-bd"/>
</dbReference>
<protein>
    <recommendedName>
        <fullName evidence="1">FeoB-type G domain-containing protein</fullName>
    </recommendedName>
</protein>
<dbReference type="CDD" id="cd01879">
    <property type="entry name" value="FeoB"/>
    <property type="match status" value="1"/>
</dbReference>
<organism evidence="2">
    <name type="scientific">marine sediment metagenome</name>
    <dbReference type="NCBI Taxonomy" id="412755"/>
    <lineage>
        <taxon>unclassified sequences</taxon>
        <taxon>metagenomes</taxon>
        <taxon>ecological metagenomes</taxon>
    </lineage>
</organism>
<accession>X1R7C9</accession>
<dbReference type="GO" id="GO:0005525">
    <property type="term" value="F:GTP binding"/>
    <property type="evidence" value="ECO:0007669"/>
    <property type="project" value="InterPro"/>
</dbReference>
<dbReference type="InterPro" id="IPR030389">
    <property type="entry name" value="G_FEOB_dom"/>
</dbReference>
<proteinExistence type="predicted"/>
<sequence>MKIALMGQPNSGKSTIFNHVAGYKAVTSNFPGKTVEYTLTKFKIFGQVIELVDLPGTYSLTSFDLAELEARKYLLNGDVDAVINVVDASLLSRSLELTLQLLELKLPMVICLNMIDEAERKGIRINVEKLSKVFGVPVVPAVAIKGKGVKWLFSTAYKVGEKKKISKTINFSKDVEEITTSESLP</sequence>
<dbReference type="InterPro" id="IPR050860">
    <property type="entry name" value="FeoB_GTPase"/>
</dbReference>
<dbReference type="PANTHER" id="PTHR43185">
    <property type="entry name" value="FERROUS IRON TRANSPORT PROTEIN B"/>
    <property type="match status" value="1"/>
</dbReference>